<dbReference type="Pfam" id="PF03717">
    <property type="entry name" value="PBP_dimer"/>
    <property type="match status" value="1"/>
</dbReference>
<evidence type="ECO:0008006" key="7">
    <source>
        <dbReference type="Google" id="ProtNLM"/>
    </source>
</evidence>
<dbReference type="InterPro" id="IPR050515">
    <property type="entry name" value="Beta-lactam/transpept"/>
</dbReference>
<comment type="subcellular location">
    <subcellularLocation>
        <location evidence="1">Membrane</location>
    </subcellularLocation>
</comment>
<dbReference type="InterPro" id="IPR036138">
    <property type="entry name" value="PBP_dimer_sf"/>
</dbReference>
<protein>
    <recommendedName>
        <fullName evidence="7">Penicillin-binding protein transpeptidase domain-containing protein</fullName>
    </recommendedName>
</protein>
<reference evidence="5 6" key="1">
    <citation type="journal article" date="2016" name="Nat. Commun.">
        <title>Thousands of microbial genomes shed light on interconnected biogeochemical processes in an aquifer system.</title>
        <authorList>
            <person name="Anantharaman K."/>
            <person name="Brown C.T."/>
            <person name="Hug L.A."/>
            <person name="Sharon I."/>
            <person name="Castelle C.J."/>
            <person name="Probst A.J."/>
            <person name="Thomas B.C."/>
            <person name="Singh A."/>
            <person name="Wilkins M.J."/>
            <person name="Karaoz U."/>
            <person name="Brodie E.L."/>
            <person name="Williams K.H."/>
            <person name="Hubbard S.S."/>
            <person name="Banfield J.F."/>
        </authorList>
    </citation>
    <scope>NUCLEOTIDE SEQUENCE [LARGE SCALE GENOMIC DNA]</scope>
</reference>
<dbReference type="GO" id="GO:0071555">
    <property type="term" value="P:cell wall organization"/>
    <property type="evidence" value="ECO:0007669"/>
    <property type="project" value="TreeGrafter"/>
</dbReference>
<dbReference type="InterPro" id="IPR001460">
    <property type="entry name" value="PCN-bd_Tpept"/>
</dbReference>
<dbReference type="EMBL" id="MHCD01000002">
    <property type="protein sequence ID" value="OGY15023.1"/>
    <property type="molecule type" value="Genomic_DNA"/>
</dbReference>
<dbReference type="Gene3D" id="3.40.710.10">
    <property type="entry name" value="DD-peptidase/beta-lactamase superfamily"/>
    <property type="match status" value="1"/>
</dbReference>
<gene>
    <name evidence="5" type="ORF">A3A58_00625</name>
</gene>
<dbReference type="GO" id="GO:0005886">
    <property type="term" value="C:plasma membrane"/>
    <property type="evidence" value="ECO:0007669"/>
    <property type="project" value="TreeGrafter"/>
</dbReference>
<dbReference type="SUPFAM" id="SSF56601">
    <property type="entry name" value="beta-lactamase/transpeptidase-like"/>
    <property type="match status" value="1"/>
</dbReference>
<proteinExistence type="predicted"/>
<dbReference type="Proteomes" id="UP000177685">
    <property type="component" value="Unassembled WGS sequence"/>
</dbReference>
<dbReference type="InterPro" id="IPR005311">
    <property type="entry name" value="PBP_dimer"/>
</dbReference>
<dbReference type="AlphaFoldDB" id="A0A1G1VHX2"/>
<evidence type="ECO:0000313" key="6">
    <source>
        <dbReference type="Proteomes" id="UP000177685"/>
    </source>
</evidence>
<evidence type="ECO:0000256" key="1">
    <source>
        <dbReference type="ARBA" id="ARBA00004370"/>
    </source>
</evidence>
<feature type="domain" description="Penicillin-binding protein dimerisation" evidence="4">
    <location>
        <begin position="58"/>
        <end position="227"/>
    </location>
</feature>
<organism evidence="5 6">
    <name type="scientific">Candidatus Blackburnbacteria bacterium RIFCSPLOWO2_01_FULL_41_27</name>
    <dbReference type="NCBI Taxonomy" id="1797520"/>
    <lineage>
        <taxon>Bacteria</taxon>
        <taxon>Candidatus Blackburniibacteriota</taxon>
    </lineage>
</organism>
<sequence>MRNQADYHSLKTWRIKLLALLFLLGSFIIAAKLFVWQVLQSDLLSNYARVQQQSQSSLPAARGAILASDGFPLATTGEVYLLWASLKDIEDVKRTASKLAPLLIDKPEENDATASAKTEDELILNEEERLKTLLARTDVVWVPVKRKIGKEQKLQIESLGIKGIGFDLEEGRAYPEASMAAQTLGFVGKDTAGTPKGYFGLEGFYDLTLSGSKGVKTWEKDAFGNPIILGGSHKVGAQDGITIKTHIDRSAQYLVERHLKEGVEKYEAAEGTVVVMRPRDGAILAMAGFPAYDPAKFNNFDKEFYINPAIGESFEPGSIFKVLVMAAALDAEAVMPEDKCDSCSGPRIIAEYTIESGSKQYYPDSVPSEIIEHSDNVGMIWVAERLGEEKMVEYLHKYGIGASTGIDLQGELVPPLRKDDKWGLVDLATASFGQGVAITPIQMVRAVGALANAGKLVTPQVVDKIIAQNKEDDIKPQKTEQVVSPRAAKQITDMMVNGVESKSDMWPIPRGFQVAGKTGTAQIPVAGHYDPNKVVSSFVGFAPANNPKFVMIVSLKDPKVGQFASQNAAFVWFNIADDLLPYFGAQPN</sequence>
<dbReference type="Pfam" id="PF00905">
    <property type="entry name" value="Transpeptidase"/>
    <property type="match status" value="1"/>
</dbReference>
<evidence type="ECO:0000256" key="2">
    <source>
        <dbReference type="ARBA" id="ARBA00023136"/>
    </source>
</evidence>
<feature type="domain" description="Penicillin-binding protein transpeptidase" evidence="3">
    <location>
        <begin position="271"/>
        <end position="567"/>
    </location>
</feature>
<comment type="caution">
    <text evidence="5">The sequence shown here is derived from an EMBL/GenBank/DDBJ whole genome shotgun (WGS) entry which is preliminary data.</text>
</comment>
<dbReference type="InterPro" id="IPR012338">
    <property type="entry name" value="Beta-lactam/transpept-like"/>
</dbReference>
<dbReference type="Gene3D" id="3.90.1310.10">
    <property type="entry name" value="Penicillin-binding protein 2a (Domain 2)"/>
    <property type="match status" value="1"/>
</dbReference>
<evidence type="ECO:0000259" key="4">
    <source>
        <dbReference type="Pfam" id="PF03717"/>
    </source>
</evidence>
<dbReference type="Gene3D" id="3.30.450.330">
    <property type="match status" value="1"/>
</dbReference>
<accession>A0A1G1VHX2</accession>
<evidence type="ECO:0000259" key="3">
    <source>
        <dbReference type="Pfam" id="PF00905"/>
    </source>
</evidence>
<dbReference type="GO" id="GO:0008658">
    <property type="term" value="F:penicillin binding"/>
    <property type="evidence" value="ECO:0007669"/>
    <property type="project" value="InterPro"/>
</dbReference>
<dbReference type="SUPFAM" id="SSF56519">
    <property type="entry name" value="Penicillin binding protein dimerisation domain"/>
    <property type="match status" value="1"/>
</dbReference>
<keyword evidence="2" id="KW-0472">Membrane</keyword>
<evidence type="ECO:0000313" key="5">
    <source>
        <dbReference type="EMBL" id="OGY15023.1"/>
    </source>
</evidence>
<dbReference type="PANTHER" id="PTHR30627:SF1">
    <property type="entry name" value="PEPTIDOGLYCAN D,D-TRANSPEPTIDASE FTSI"/>
    <property type="match status" value="1"/>
</dbReference>
<dbReference type="PANTHER" id="PTHR30627">
    <property type="entry name" value="PEPTIDOGLYCAN D,D-TRANSPEPTIDASE"/>
    <property type="match status" value="1"/>
</dbReference>
<name>A0A1G1VHX2_9BACT</name>